<accession>A0ABD3V310</accession>
<evidence type="ECO:0000256" key="5">
    <source>
        <dbReference type="SAM" id="MobiDB-lite"/>
    </source>
</evidence>
<dbReference type="AlphaFoldDB" id="A0ABD3V310"/>
<dbReference type="InterPro" id="IPR009057">
    <property type="entry name" value="Homeodomain-like_sf"/>
</dbReference>
<organism evidence="7 8">
    <name type="scientific">Sinanodonta woodiana</name>
    <name type="common">Chinese pond mussel</name>
    <name type="synonym">Anodonta woodiana</name>
    <dbReference type="NCBI Taxonomy" id="1069815"/>
    <lineage>
        <taxon>Eukaryota</taxon>
        <taxon>Metazoa</taxon>
        <taxon>Spiralia</taxon>
        <taxon>Lophotrochozoa</taxon>
        <taxon>Mollusca</taxon>
        <taxon>Bivalvia</taxon>
        <taxon>Autobranchia</taxon>
        <taxon>Heteroconchia</taxon>
        <taxon>Palaeoheterodonta</taxon>
        <taxon>Unionida</taxon>
        <taxon>Unionoidea</taxon>
        <taxon>Unionidae</taxon>
        <taxon>Unioninae</taxon>
        <taxon>Sinanodonta</taxon>
    </lineage>
</organism>
<keyword evidence="2 4" id="KW-0371">Homeobox</keyword>
<proteinExistence type="predicted"/>
<evidence type="ECO:0000256" key="1">
    <source>
        <dbReference type="ARBA" id="ARBA00023125"/>
    </source>
</evidence>
<comment type="caution">
    <text evidence="7">The sequence shown here is derived from an EMBL/GenBank/DDBJ whole genome shotgun (WGS) entry which is preliminary data.</text>
</comment>
<dbReference type="PANTHER" id="PTHR11850">
    <property type="entry name" value="HOMEOBOX PROTEIN TRANSCRIPTION FACTORS"/>
    <property type="match status" value="1"/>
</dbReference>
<dbReference type="SUPFAM" id="SSF46689">
    <property type="entry name" value="Homeodomain-like"/>
    <property type="match status" value="1"/>
</dbReference>
<dbReference type="InterPro" id="IPR008422">
    <property type="entry name" value="KN_HD"/>
</dbReference>
<sequence>MATAPFFTFGDSPSSDTEKKLSASGGISLSDIVAATIGPLYPEEISSDADLLNDAGNISYDADETSSTSTRSVGILEKSNDPFHPESSHISYHSCIGNSSGNLSDVSSDTDLNKSSRLNGANALVDILSPSKETGMIPLTLKYAQSLDLSSNSFCESRHNALANALPYLLSETALQNNSNPLFKDLQAVLLEECTKHFLPKTLIDMCTSDPTMDVYTREPSKDWTFGHLNLSNLQRTNQMSNNSRCEFELNNTEPVWLLHDSHHSCHNRGPVTSPFDLDLHTRTSYVENGGSVLDGTESVRNSKRYAPYMRRQRPMLSRRAVSMMEDWYSKNYQNPYPTISAVETIATTGGITNEQVKKWFANKRNRCRNT</sequence>
<evidence type="ECO:0000313" key="8">
    <source>
        <dbReference type="Proteomes" id="UP001634394"/>
    </source>
</evidence>
<dbReference type="SMART" id="SM00389">
    <property type="entry name" value="HOX"/>
    <property type="match status" value="1"/>
</dbReference>
<dbReference type="GO" id="GO:0003677">
    <property type="term" value="F:DNA binding"/>
    <property type="evidence" value="ECO:0007669"/>
    <property type="project" value="UniProtKB-UniRule"/>
</dbReference>
<dbReference type="InterPro" id="IPR050224">
    <property type="entry name" value="TALE_homeobox"/>
</dbReference>
<evidence type="ECO:0000313" key="7">
    <source>
        <dbReference type="EMBL" id="KAL3856044.1"/>
    </source>
</evidence>
<keyword evidence="1 4" id="KW-0238">DNA-binding</keyword>
<evidence type="ECO:0000256" key="2">
    <source>
        <dbReference type="ARBA" id="ARBA00023155"/>
    </source>
</evidence>
<protein>
    <recommendedName>
        <fullName evidence="6">Homeobox domain-containing protein</fullName>
    </recommendedName>
</protein>
<feature type="domain" description="Homeobox" evidence="6">
    <location>
        <begin position="308"/>
        <end position="371"/>
    </location>
</feature>
<dbReference type="Proteomes" id="UP001634394">
    <property type="component" value="Unassembled WGS sequence"/>
</dbReference>
<dbReference type="InterPro" id="IPR001356">
    <property type="entry name" value="HD"/>
</dbReference>
<comment type="subcellular location">
    <subcellularLocation>
        <location evidence="4">Nucleus</location>
    </subcellularLocation>
</comment>
<dbReference type="Pfam" id="PF05920">
    <property type="entry name" value="Homeobox_KN"/>
    <property type="match status" value="1"/>
</dbReference>
<evidence type="ECO:0000256" key="3">
    <source>
        <dbReference type="ARBA" id="ARBA00023242"/>
    </source>
</evidence>
<dbReference type="CDD" id="cd00086">
    <property type="entry name" value="homeodomain"/>
    <property type="match status" value="1"/>
</dbReference>
<feature type="region of interest" description="Disordered" evidence="5">
    <location>
        <begin position="1"/>
        <end position="21"/>
    </location>
</feature>
<dbReference type="Gene3D" id="1.10.10.60">
    <property type="entry name" value="Homeodomain-like"/>
    <property type="match status" value="1"/>
</dbReference>
<evidence type="ECO:0000256" key="4">
    <source>
        <dbReference type="PROSITE-ProRule" id="PRU00108"/>
    </source>
</evidence>
<reference evidence="7 8" key="1">
    <citation type="submission" date="2024-11" db="EMBL/GenBank/DDBJ databases">
        <title>Chromosome-level genome assembly of the freshwater bivalve Anodonta woodiana.</title>
        <authorList>
            <person name="Chen X."/>
        </authorList>
    </citation>
    <scope>NUCLEOTIDE SEQUENCE [LARGE SCALE GENOMIC DNA]</scope>
    <source>
        <strain evidence="7">MN2024</strain>
        <tissue evidence="7">Gills</tissue>
    </source>
</reference>
<dbReference type="PROSITE" id="PS50071">
    <property type="entry name" value="HOMEOBOX_2"/>
    <property type="match status" value="1"/>
</dbReference>
<name>A0ABD3V310_SINWO</name>
<dbReference type="GO" id="GO:0005634">
    <property type="term" value="C:nucleus"/>
    <property type="evidence" value="ECO:0007669"/>
    <property type="project" value="UniProtKB-SubCell"/>
</dbReference>
<keyword evidence="8" id="KW-1185">Reference proteome</keyword>
<evidence type="ECO:0000259" key="6">
    <source>
        <dbReference type="PROSITE" id="PS50071"/>
    </source>
</evidence>
<gene>
    <name evidence="7" type="ORF">ACJMK2_015240</name>
</gene>
<dbReference type="EMBL" id="JBJQND010000014">
    <property type="protein sequence ID" value="KAL3856044.1"/>
    <property type="molecule type" value="Genomic_DNA"/>
</dbReference>
<keyword evidence="3 4" id="KW-0539">Nucleus</keyword>